<proteinExistence type="predicted"/>
<dbReference type="Gene3D" id="3.40.50.1100">
    <property type="match status" value="2"/>
</dbReference>
<dbReference type="AlphaFoldDB" id="A0A9N9VVM3"/>
<evidence type="ECO:0008006" key="5">
    <source>
        <dbReference type="Google" id="ProtNLM"/>
    </source>
</evidence>
<organism evidence="3 4">
    <name type="scientific">Clonostachys rhizophaga</name>
    <dbReference type="NCBI Taxonomy" id="160324"/>
    <lineage>
        <taxon>Eukaryota</taxon>
        <taxon>Fungi</taxon>
        <taxon>Dikarya</taxon>
        <taxon>Ascomycota</taxon>
        <taxon>Pezizomycotina</taxon>
        <taxon>Sordariomycetes</taxon>
        <taxon>Hypocreomycetidae</taxon>
        <taxon>Hypocreales</taxon>
        <taxon>Bionectriaceae</taxon>
        <taxon>Clonostachys</taxon>
    </lineage>
</organism>
<gene>
    <name evidence="3" type="ORF">CRHIZ90672A_00008611</name>
</gene>
<keyword evidence="4" id="KW-1185">Reference proteome</keyword>
<dbReference type="Proteomes" id="UP000696573">
    <property type="component" value="Unassembled WGS sequence"/>
</dbReference>
<feature type="domain" description="Tryptophan synthase beta chain-like PALP" evidence="1">
    <location>
        <begin position="90"/>
        <end position="201"/>
    </location>
</feature>
<protein>
    <recommendedName>
        <fullName evidence="5">Heterokaryon incompatibility domain-containing protein</fullName>
    </recommendedName>
</protein>
<accession>A0A9N9VVM3</accession>
<dbReference type="EMBL" id="CABFNQ020000747">
    <property type="protein sequence ID" value="CAH0033248.1"/>
    <property type="molecule type" value="Genomic_DNA"/>
</dbReference>
<dbReference type="PANTHER" id="PTHR24148:SF64">
    <property type="entry name" value="HETEROKARYON INCOMPATIBILITY DOMAIN-CONTAINING PROTEIN"/>
    <property type="match status" value="1"/>
</dbReference>
<dbReference type="Pfam" id="PF00291">
    <property type="entry name" value="PALP"/>
    <property type="match status" value="1"/>
</dbReference>
<dbReference type="InterPro" id="IPR052895">
    <property type="entry name" value="HetReg/Transcr_Mod"/>
</dbReference>
<dbReference type="Pfam" id="PF06985">
    <property type="entry name" value="HET"/>
    <property type="match status" value="1"/>
</dbReference>
<feature type="domain" description="Heterokaryon incompatibility" evidence="2">
    <location>
        <begin position="203"/>
        <end position="336"/>
    </location>
</feature>
<name>A0A9N9VVM3_9HYPO</name>
<evidence type="ECO:0000313" key="3">
    <source>
        <dbReference type="EMBL" id="CAH0033248.1"/>
    </source>
</evidence>
<dbReference type="InterPro" id="IPR001926">
    <property type="entry name" value="TrpB-like_PALP"/>
</dbReference>
<dbReference type="InterPro" id="IPR010730">
    <property type="entry name" value="HET"/>
</dbReference>
<reference evidence="3" key="1">
    <citation type="submission" date="2021-10" db="EMBL/GenBank/DDBJ databases">
        <authorList>
            <person name="Piombo E."/>
        </authorList>
    </citation>
    <scope>NUCLEOTIDE SEQUENCE</scope>
</reference>
<evidence type="ECO:0000259" key="1">
    <source>
        <dbReference type="Pfam" id="PF00291"/>
    </source>
</evidence>
<dbReference type="PANTHER" id="PTHR24148">
    <property type="entry name" value="ANKYRIN REPEAT DOMAIN-CONTAINING PROTEIN 39 HOMOLOG-RELATED"/>
    <property type="match status" value="1"/>
</dbReference>
<comment type="caution">
    <text evidence="3">The sequence shown here is derived from an EMBL/GenBank/DDBJ whole genome shotgun (WGS) entry which is preliminary data.</text>
</comment>
<sequence length="644" mass="71352">MVLAAAHASGVLSKDLTVVLPETVLPAKLEKIKSYLINVILHGAETGLAEKHAQHLAASGEYTYISPYNDLDIVADKERLESKSWSNAFNPQITICGVSATNSQALAKSISSGRVVEAHHFPTLAEAVAGGLDEDTVTLALAQSVVDHVIKCEENDILSALKTIAFHENMIMEGSAALALAGYNKYADRLAGQTSVILLCGANICVDGRTATITTSLNSALTQFRHPANPRLLWADALCINQKDTAEKTVQVQLMADVYRYAVQVLVWLGPDADGLEEFFPTVYAASRFISVIEARYNSEPEGAIELQRQMMRLSWEPILELFLWPWFTRKWVVQEVALPKHVVMCYGNLWFPFHTLGMITLALVDWPVSAGLVAQWDKKYFTGLFNAYFLHSVHRNKVNNCGDQEDILSCLVWTKLIQCSVPHDHIYGLLGLLDTFGASLKPDYQCSPADAFARFAIWNLVEEERPEVLCIPSKPDGQIILPSWVPDLSNMQDIHPIANHTLRLFSAGGQQAPQFTVSADRKILSCLGRIIVTIENYTCCVSKMQLPEEIPESLACERLAAENMGGLPYNDNGSNDGNAHGKTRLPPDRFEQFRRTMPCGFHFSDGGYHRPKPSVGTTLARYFDLLGDSCSESRYKQFGSVLW</sequence>
<evidence type="ECO:0000313" key="4">
    <source>
        <dbReference type="Proteomes" id="UP000696573"/>
    </source>
</evidence>
<evidence type="ECO:0000259" key="2">
    <source>
        <dbReference type="Pfam" id="PF06985"/>
    </source>
</evidence>
<dbReference type="OrthoDB" id="3553147at2759"/>
<dbReference type="SUPFAM" id="SSF53686">
    <property type="entry name" value="Tryptophan synthase beta subunit-like PLP-dependent enzymes"/>
    <property type="match status" value="1"/>
</dbReference>
<dbReference type="InterPro" id="IPR036052">
    <property type="entry name" value="TrpB-like_PALP_sf"/>
</dbReference>